<feature type="domain" description="Shisa N-terminal" evidence="8">
    <location>
        <begin position="24"/>
        <end position="71"/>
    </location>
</feature>
<keyword evidence="2 6" id="KW-0812">Transmembrane</keyword>
<dbReference type="PANTHER" id="PTHR31395">
    <property type="entry name" value="SHISA"/>
    <property type="match status" value="1"/>
</dbReference>
<dbReference type="Proteomes" id="UP000695023">
    <property type="component" value="Unplaced"/>
</dbReference>
<evidence type="ECO:0000256" key="4">
    <source>
        <dbReference type="ARBA" id="ARBA00023136"/>
    </source>
</evidence>
<feature type="chain" id="PRO_5041394737" evidence="7">
    <location>
        <begin position="24"/>
        <end position="206"/>
    </location>
</feature>
<dbReference type="InterPro" id="IPR053891">
    <property type="entry name" value="Shisa_N"/>
</dbReference>
<comment type="subcellular location">
    <subcellularLocation>
        <location evidence="1">Membrane</location>
    </subcellularLocation>
</comment>
<keyword evidence="9" id="KW-1185">Reference proteome</keyword>
<dbReference type="RefSeq" id="XP_013768099.1">
    <property type="nucleotide sequence ID" value="XM_013912645.1"/>
</dbReference>
<accession>A0A9Y6JDS2</accession>
<evidence type="ECO:0000313" key="9">
    <source>
        <dbReference type="Proteomes" id="UP000695023"/>
    </source>
</evidence>
<keyword evidence="7" id="KW-0732">Signal</keyword>
<sequence length="206" mass="23153">MPSSILSSLVCVLCVVVVPAAWADHCHSYWDTNGVFHDTQECEKYCCGDCRTKYCCSDIKYNFTEEKQELCFRRSARVKRSYHVEYVGIGVPIPILVCMGLIICCVTRCCCCRCRTSKKKNPRREIIMLTTVYQPVPAATPMLTTPPPSYQESAPFTQLQPMDSFQRVSEPSAAALHSDELEELEPCHGPQSVKKAKIQKNSSISV</sequence>
<proteinExistence type="predicted"/>
<dbReference type="Pfam" id="PF13908">
    <property type="entry name" value="Shisa_N"/>
    <property type="match status" value="1"/>
</dbReference>
<protein>
    <submittedName>
        <fullName evidence="10">Protein shisa-4-like</fullName>
    </submittedName>
</protein>
<dbReference type="GeneID" id="102207616"/>
<keyword evidence="4 6" id="KW-0472">Membrane</keyword>
<feature type="signal peptide" evidence="7">
    <location>
        <begin position="1"/>
        <end position="23"/>
    </location>
</feature>
<feature type="region of interest" description="Disordered" evidence="5">
    <location>
        <begin position="183"/>
        <end position="206"/>
    </location>
</feature>
<dbReference type="GO" id="GO:0016020">
    <property type="term" value="C:membrane"/>
    <property type="evidence" value="ECO:0007669"/>
    <property type="project" value="UniProtKB-SubCell"/>
</dbReference>
<dbReference type="InterPro" id="IPR026910">
    <property type="entry name" value="Shisa"/>
</dbReference>
<reference evidence="10" key="1">
    <citation type="submission" date="2025-08" db="UniProtKB">
        <authorList>
            <consortium name="RefSeq"/>
        </authorList>
    </citation>
    <scope>IDENTIFICATION</scope>
</reference>
<dbReference type="AlphaFoldDB" id="A0A9Y6JDS2"/>
<evidence type="ECO:0000256" key="1">
    <source>
        <dbReference type="ARBA" id="ARBA00004370"/>
    </source>
</evidence>
<name>A0A9Y6JDS2_9CICH</name>
<evidence type="ECO:0000256" key="6">
    <source>
        <dbReference type="SAM" id="Phobius"/>
    </source>
</evidence>
<evidence type="ECO:0000256" key="3">
    <source>
        <dbReference type="ARBA" id="ARBA00022989"/>
    </source>
</evidence>
<keyword evidence="3 6" id="KW-1133">Transmembrane helix</keyword>
<evidence type="ECO:0000256" key="2">
    <source>
        <dbReference type="ARBA" id="ARBA00022692"/>
    </source>
</evidence>
<evidence type="ECO:0000259" key="8">
    <source>
        <dbReference type="Pfam" id="PF13908"/>
    </source>
</evidence>
<evidence type="ECO:0000256" key="7">
    <source>
        <dbReference type="SAM" id="SignalP"/>
    </source>
</evidence>
<feature type="transmembrane region" description="Helical" evidence="6">
    <location>
        <begin position="86"/>
        <end position="111"/>
    </location>
</feature>
<gene>
    <name evidence="10" type="primary">LOC102207616</name>
</gene>
<dbReference type="PANTHER" id="PTHR31395:SF23">
    <property type="entry name" value="GEO05642P1"/>
    <property type="match status" value="1"/>
</dbReference>
<organism evidence="9 10">
    <name type="scientific">Pundamilia nyererei</name>
    <dbReference type="NCBI Taxonomy" id="303518"/>
    <lineage>
        <taxon>Eukaryota</taxon>
        <taxon>Metazoa</taxon>
        <taxon>Chordata</taxon>
        <taxon>Craniata</taxon>
        <taxon>Vertebrata</taxon>
        <taxon>Euteleostomi</taxon>
        <taxon>Actinopterygii</taxon>
        <taxon>Neopterygii</taxon>
        <taxon>Teleostei</taxon>
        <taxon>Neoteleostei</taxon>
        <taxon>Acanthomorphata</taxon>
        <taxon>Ovalentaria</taxon>
        <taxon>Cichlomorphae</taxon>
        <taxon>Cichliformes</taxon>
        <taxon>Cichlidae</taxon>
        <taxon>African cichlids</taxon>
        <taxon>Pseudocrenilabrinae</taxon>
        <taxon>Haplochromini</taxon>
        <taxon>Pundamilia</taxon>
    </lineage>
</organism>
<evidence type="ECO:0000313" key="10">
    <source>
        <dbReference type="RefSeq" id="XP_013768099.1"/>
    </source>
</evidence>
<evidence type="ECO:0000256" key="5">
    <source>
        <dbReference type="SAM" id="MobiDB-lite"/>
    </source>
</evidence>